<reference evidence="2" key="1">
    <citation type="submission" date="2023-04" db="EMBL/GenBank/DDBJ databases">
        <title>Phytophthora lilii NBRC 32176.</title>
        <authorList>
            <person name="Ichikawa N."/>
            <person name="Sato H."/>
            <person name="Tonouchi N."/>
        </authorList>
    </citation>
    <scope>NUCLEOTIDE SEQUENCE</scope>
    <source>
        <strain evidence="2">NBRC 32176</strain>
    </source>
</reference>
<proteinExistence type="predicted"/>
<dbReference type="OrthoDB" id="77234at2759"/>
<dbReference type="Gene3D" id="1.10.238.10">
    <property type="entry name" value="EF-hand"/>
    <property type="match status" value="1"/>
</dbReference>
<organism evidence="2 3">
    <name type="scientific">Phytophthora lilii</name>
    <dbReference type="NCBI Taxonomy" id="2077276"/>
    <lineage>
        <taxon>Eukaryota</taxon>
        <taxon>Sar</taxon>
        <taxon>Stramenopiles</taxon>
        <taxon>Oomycota</taxon>
        <taxon>Peronosporomycetes</taxon>
        <taxon>Peronosporales</taxon>
        <taxon>Peronosporaceae</taxon>
        <taxon>Phytophthora</taxon>
    </lineage>
</organism>
<dbReference type="InterPro" id="IPR011992">
    <property type="entry name" value="EF-hand-dom_pair"/>
</dbReference>
<gene>
    <name evidence="2" type="ORF">Plil01_000545200</name>
</gene>
<protein>
    <submittedName>
        <fullName evidence="2">Unnamed protein product</fullName>
    </submittedName>
</protein>
<dbReference type="Proteomes" id="UP001165083">
    <property type="component" value="Unassembled WGS sequence"/>
</dbReference>
<dbReference type="InterPro" id="IPR002048">
    <property type="entry name" value="EF_hand_dom"/>
</dbReference>
<comment type="caution">
    <text evidence="2">The sequence shown here is derived from an EMBL/GenBank/DDBJ whole genome shotgun (WGS) entry which is preliminary data.</text>
</comment>
<dbReference type="GO" id="GO:0005509">
    <property type="term" value="F:calcium ion binding"/>
    <property type="evidence" value="ECO:0007669"/>
    <property type="project" value="InterPro"/>
</dbReference>
<evidence type="ECO:0000313" key="2">
    <source>
        <dbReference type="EMBL" id="GMF15693.1"/>
    </source>
</evidence>
<keyword evidence="3" id="KW-1185">Reference proteome</keyword>
<name>A0A9W6TMP3_9STRA</name>
<dbReference type="PROSITE" id="PS50222">
    <property type="entry name" value="EF_HAND_2"/>
    <property type="match status" value="1"/>
</dbReference>
<evidence type="ECO:0000313" key="3">
    <source>
        <dbReference type="Proteomes" id="UP001165083"/>
    </source>
</evidence>
<sequence>MFAPGADVLQESTIRPLIRPREAHEAYGLPRLSGCSRDSFRCFIITNPRTIVPRFAKFCFTSVIHAFLLEEVGKAATGVIGLSNSTDGQRALTAPSVLTAESFARKLQNIVCPPQAKGPEQSMRLLSGVETKRYVDARTLQRLVKVVSDGGLSLSRTEATTLLPDMTVDQFGLVRCGDILRVLKAWVQNRRREKPEALWEIIGNYVVDSVKHVEKQMNATLTAFVKRASKTLGPSARRRTTVAKERLLESLQNVDLKSDNDDGELQWSITVRVGANDVSVQLPTPSPALKRVGSSPSDNIRFRLGIHPPGDAGAKVKTKIKNDGQLEYDSDKSQPEETDSEAMCLILSLLLNTEITGKAHRLLAINVSFNAPAVLDEDGIDLASSVEKAMNQELVWASFASLWTKCSGALLTFFYLFFVLGDLDQSLLDIIKASQDMAALLNSLGKRQNRHRVMKIIFDTFDSDHSGEWSFQDFNTFQQALGKEALLEVTLAELFGGVKTISFDRFIATYENYSAANLLDMVCLLGIAELAQKFFSGASKLNFLQDPLFVASWVDRLHEFVQPAHAEHLKERPCRSIICSLEREISKTEQQLGFDDQSRKLPRGTSARRAEAMIPFLEMAKLVKTHVRGPELMEIRSKSIRVVLELDNLYITPQSFANQANQA</sequence>
<dbReference type="EMBL" id="BSXW01000229">
    <property type="protein sequence ID" value="GMF15693.1"/>
    <property type="molecule type" value="Genomic_DNA"/>
</dbReference>
<dbReference type="SUPFAM" id="SSF47473">
    <property type="entry name" value="EF-hand"/>
    <property type="match status" value="1"/>
</dbReference>
<accession>A0A9W6TMP3</accession>
<evidence type="ECO:0000259" key="1">
    <source>
        <dbReference type="PROSITE" id="PS50222"/>
    </source>
</evidence>
<dbReference type="AlphaFoldDB" id="A0A9W6TMP3"/>
<feature type="domain" description="EF-hand" evidence="1">
    <location>
        <begin position="449"/>
        <end position="484"/>
    </location>
</feature>